<dbReference type="Pfam" id="PF13520">
    <property type="entry name" value="AA_permease_2"/>
    <property type="match status" value="1"/>
</dbReference>
<dbReference type="HOGENOM" id="CLU_007946_15_12_2"/>
<feature type="transmembrane region" description="Helical" evidence="6">
    <location>
        <begin position="402"/>
        <end position="421"/>
    </location>
</feature>
<dbReference type="STRING" id="679926.Mpet_0107"/>
<feature type="transmembrane region" description="Helical" evidence="6">
    <location>
        <begin position="121"/>
        <end position="139"/>
    </location>
</feature>
<feature type="transmembrane region" description="Helical" evidence="6">
    <location>
        <begin position="221"/>
        <end position="245"/>
    </location>
</feature>
<feature type="transmembrane region" description="Helical" evidence="6">
    <location>
        <begin position="375"/>
        <end position="396"/>
    </location>
</feature>
<dbReference type="KEGG" id="mpi:Mpet_0107"/>
<dbReference type="eggNOG" id="arCOG00009">
    <property type="taxonomic scope" value="Archaea"/>
</dbReference>
<dbReference type="GeneID" id="9742545"/>
<dbReference type="EMBL" id="CP002117">
    <property type="protein sequence ID" value="ADN34888.1"/>
    <property type="molecule type" value="Genomic_DNA"/>
</dbReference>
<dbReference type="Proteomes" id="UP000006565">
    <property type="component" value="Chromosome"/>
</dbReference>
<evidence type="ECO:0000256" key="5">
    <source>
        <dbReference type="ARBA" id="ARBA00023136"/>
    </source>
</evidence>
<keyword evidence="8" id="KW-1185">Reference proteome</keyword>
<dbReference type="GO" id="GO:0005886">
    <property type="term" value="C:plasma membrane"/>
    <property type="evidence" value="ECO:0007669"/>
    <property type="project" value="UniProtKB-SubCell"/>
</dbReference>
<feature type="transmembrane region" description="Helical" evidence="6">
    <location>
        <begin position="177"/>
        <end position="200"/>
    </location>
</feature>
<dbReference type="PIRSF" id="PIRSF006060">
    <property type="entry name" value="AA_transporter"/>
    <property type="match status" value="1"/>
</dbReference>
<dbReference type="OrthoDB" id="43026at2157"/>
<sequence length="428" mass="45117">MKDKGPALERTLSLPTVAISGIGIILGAGVYALIGEAASLAGNALWLSFLFSALIAAFTGLSYMELSSMFTEASAEYEYTRRSFGGTLAFIIGIMVILSGIVGAATVALGFAGYFSTFTGIPLLPVAFAVLVILSAVIFSGIKQSAAVAIVFTLIEAGGIVGMIIIGLPYIGSVDYLAIPLGIAGVFQASALIFFAYQGFEEIVKLSEETVEPERTIPKGLMIAVVVTVILYIAVSISIVSIGGYEAVAGSKNPFAMVAENTFSGGGTVFTIIALFATANTALLMMLASSRILYGMAKRKRMPGKFAWISPRTKTPVWSVAAVLLVSLVFLLPGEIRDVALIANFTLFFTFVVINAAVIALRFKMPEKSRPYRVPFTIGKVPVPAVLGIFTCLFFLSVMDPVILGVGVVLTVVAAAGSYLFPEKKESV</sequence>
<evidence type="ECO:0000256" key="4">
    <source>
        <dbReference type="ARBA" id="ARBA00022989"/>
    </source>
</evidence>
<gene>
    <name evidence="7" type="ordered locus">Mpet_0107</name>
</gene>
<evidence type="ECO:0000313" key="7">
    <source>
        <dbReference type="EMBL" id="ADN34888.1"/>
    </source>
</evidence>
<reference evidence="7 8" key="1">
    <citation type="journal article" date="2010" name="Stand. Genomic Sci.">
        <title>Complete genome sequence of Methanoplanus petrolearius type strain (SEBR 4847).</title>
        <authorList>
            <person name="Brambilla E."/>
            <person name="Djao O.D."/>
            <person name="Daligault H."/>
            <person name="Lapidus A."/>
            <person name="Lucas S."/>
            <person name="Hammon N."/>
            <person name="Nolan M."/>
            <person name="Tice H."/>
            <person name="Cheng J.F."/>
            <person name="Han C."/>
            <person name="Tapia R."/>
            <person name="Goodwin L."/>
            <person name="Pitluck S."/>
            <person name="Liolios K."/>
            <person name="Ivanova N."/>
            <person name="Mavromatis K."/>
            <person name="Mikhailova N."/>
            <person name="Pati A."/>
            <person name="Chen A."/>
            <person name="Palaniappan K."/>
            <person name="Land M."/>
            <person name="Hauser L."/>
            <person name="Chang Y.J."/>
            <person name="Jeffries C.D."/>
            <person name="Rohde M."/>
            <person name="Spring S."/>
            <person name="Sikorski J."/>
            <person name="Goker M."/>
            <person name="Woyke T."/>
            <person name="Bristow J."/>
            <person name="Eisen J.A."/>
            <person name="Markowitz V."/>
            <person name="Hugenholtz P."/>
            <person name="Kyrpides N.C."/>
            <person name="Klenk H.P."/>
        </authorList>
    </citation>
    <scope>NUCLEOTIDE SEQUENCE [LARGE SCALE GENOMIC DNA]</scope>
    <source>
        <strain evidence="8">DSM 11571 / OCM 486 / SEBR 4847</strain>
    </source>
</reference>
<evidence type="ECO:0000256" key="6">
    <source>
        <dbReference type="SAM" id="Phobius"/>
    </source>
</evidence>
<evidence type="ECO:0000256" key="3">
    <source>
        <dbReference type="ARBA" id="ARBA00022692"/>
    </source>
</evidence>
<feature type="transmembrane region" description="Helical" evidence="6">
    <location>
        <begin position="46"/>
        <end position="66"/>
    </location>
</feature>
<dbReference type="Gene3D" id="1.20.1740.10">
    <property type="entry name" value="Amino acid/polyamine transporter I"/>
    <property type="match status" value="1"/>
</dbReference>
<dbReference type="AlphaFoldDB" id="E1RDZ7"/>
<keyword evidence="2" id="KW-1003">Cell membrane</keyword>
<organism evidence="7 8">
    <name type="scientific">Methanolacinia petrolearia (strain DSM 11571 / OCM 486 / SEBR 4847)</name>
    <name type="common">Methanoplanus petrolearius</name>
    <dbReference type="NCBI Taxonomy" id="679926"/>
    <lineage>
        <taxon>Archaea</taxon>
        <taxon>Methanobacteriati</taxon>
        <taxon>Methanobacteriota</taxon>
        <taxon>Stenosarchaea group</taxon>
        <taxon>Methanomicrobia</taxon>
        <taxon>Methanomicrobiales</taxon>
        <taxon>Methanomicrobiaceae</taxon>
        <taxon>Methanolacinia</taxon>
    </lineage>
</organism>
<dbReference type="RefSeq" id="WP_013328067.1">
    <property type="nucleotide sequence ID" value="NC_014507.1"/>
</dbReference>
<feature type="transmembrane region" description="Helical" evidence="6">
    <location>
        <begin position="146"/>
        <end position="171"/>
    </location>
</feature>
<keyword evidence="3 6" id="KW-0812">Transmembrane</keyword>
<evidence type="ECO:0000256" key="2">
    <source>
        <dbReference type="ARBA" id="ARBA00022475"/>
    </source>
</evidence>
<feature type="transmembrane region" description="Helical" evidence="6">
    <location>
        <begin position="265"/>
        <end position="294"/>
    </location>
</feature>
<dbReference type="InterPro" id="IPR050367">
    <property type="entry name" value="APC_superfamily"/>
</dbReference>
<feature type="transmembrane region" description="Helical" evidence="6">
    <location>
        <begin position="87"/>
        <end position="115"/>
    </location>
</feature>
<dbReference type="InterPro" id="IPR002293">
    <property type="entry name" value="AA/rel_permease1"/>
</dbReference>
<keyword evidence="5 6" id="KW-0472">Membrane</keyword>
<accession>E1RDZ7</accession>
<feature type="transmembrane region" description="Helical" evidence="6">
    <location>
        <begin position="315"/>
        <end position="333"/>
    </location>
</feature>
<dbReference type="GO" id="GO:0022857">
    <property type="term" value="F:transmembrane transporter activity"/>
    <property type="evidence" value="ECO:0007669"/>
    <property type="project" value="InterPro"/>
</dbReference>
<keyword evidence="4 6" id="KW-1133">Transmembrane helix</keyword>
<feature type="transmembrane region" description="Helical" evidence="6">
    <location>
        <begin position="12"/>
        <end position="34"/>
    </location>
</feature>
<feature type="transmembrane region" description="Helical" evidence="6">
    <location>
        <begin position="339"/>
        <end position="363"/>
    </location>
</feature>
<evidence type="ECO:0000256" key="1">
    <source>
        <dbReference type="ARBA" id="ARBA00004651"/>
    </source>
</evidence>
<proteinExistence type="predicted"/>
<protein>
    <submittedName>
        <fullName evidence="7">Amino acid permease-associated region</fullName>
    </submittedName>
</protein>
<comment type="subcellular location">
    <subcellularLocation>
        <location evidence="1">Cell membrane</location>
        <topology evidence="1">Multi-pass membrane protein</topology>
    </subcellularLocation>
</comment>
<evidence type="ECO:0000313" key="8">
    <source>
        <dbReference type="Proteomes" id="UP000006565"/>
    </source>
</evidence>
<name>E1RDZ7_METP4</name>
<dbReference type="PANTHER" id="PTHR42770:SF11">
    <property type="entry name" value="INNER MEMBRANE TRANSPORT PROTEIN YBAT"/>
    <property type="match status" value="1"/>
</dbReference>
<dbReference type="PANTHER" id="PTHR42770">
    <property type="entry name" value="AMINO ACID TRANSPORTER-RELATED"/>
    <property type="match status" value="1"/>
</dbReference>